<dbReference type="STRING" id="570521.SAMN04488508_104253"/>
<reference evidence="3" key="1">
    <citation type="submission" date="2016-11" db="EMBL/GenBank/DDBJ databases">
        <authorList>
            <person name="Varghese N."/>
            <person name="Submissions S."/>
        </authorList>
    </citation>
    <scope>NUCLEOTIDE SEQUENCE [LARGE SCALE GENOMIC DNA]</scope>
    <source>
        <strain evidence="3">DSM 22623</strain>
    </source>
</reference>
<dbReference type="PANTHER" id="PTHR42754:SF1">
    <property type="entry name" value="LIPOPROTEIN"/>
    <property type="match status" value="1"/>
</dbReference>
<gene>
    <name evidence="2" type="ORF">SAMN04488508_104253</name>
</gene>
<keyword evidence="3" id="KW-1185">Reference proteome</keyword>
<feature type="chain" id="PRO_5012093299" description="Bulb-type lectin domain-containing protein" evidence="1">
    <location>
        <begin position="24"/>
        <end position="443"/>
    </location>
</feature>
<keyword evidence="1" id="KW-0732">Signal</keyword>
<protein>
    <recommendedName>
        <fullName evidence="4">Bulb-type lectin domain-containing protein</fullName>
    </recommendedName>
</protein>
<sequence>MKRNIKISLVALLAILLYSCSNDDDNDNSDVINFQGEIDWIKTFGGSDEESARSVIETSDGGYAVFGFTKSTDGNITEKTLNVNDYWLLKLDAEGTLQWNKTIGGSGDDQGQEVIQTRDNGFLITGYSMSSDGDASNNEGFHDNWFVKLDSSGNIEWEKSYGFAGHDHSYAIIQTQDGGYFSAGFLDITASGGEGGLTKHGVGEFWGQKINAQGELEWRNFFGGTNNDRSYSVLQSTDGGFVMFGATESTDFDITSHNGSYDFWIVKINASGEMVWQKTYGGSGIDIAYEAVLAADNSYVVVGQTISNDGDVTDNHGDSDFWVIKIDDDGNLIWKKSFGGLQFDVARSIDTTFDGGFVISGASKSSSGDLSANHGDNDFWVIKIDNSGNLQWEKNFGGAGFDFSYDVIETSTGHLLAVGETNSNNLDETENKGLLDLMVIKIK</sequence>
<dbReference type="PROSITE" id="PS51257">
    <property type="entry name" value="PROKAR_LIPOPROTEIN"/>
    <property type="match status" value="1"/>
</dbReference>
<evidence type="ECO:0000313" key="3">
    <source>
        <dbReference type="Proteomes" id="UP000184432"/>
    </source>
</evidence>
<evidence type="ECO:0008006" key="4">
    <source>
        <dbReference type="Google" id="ProtNLM"/>
    </source>
</evidence>
<accession>A0A1M6FF43</accession>
<proteinExistence type="predicted"/>
<dbReference type="RefSeq" id="WP_073316212.1">
    <property type="nucleotide sequence ID" value="NZ_FQYP01000004.1"/>
</dbReference>
<dbReference type="OrthoDB" id="9811934at2"/>
<organism evidence="2 3">
    <name type="scientific">Aquimarina spongiae</name>
    <dbReference type="NCBI Taxonomy" id="570521"/>
    <lineage>
        <taxon>Bacteria</taxon>
        <taxon>Pseudomonadati</taxon>
        <taxon>Bacteroidota</taxon>
        <taxon>Flavobacteriia</taxon>
        <taxon>Flavobacteriales</taxon>
        <taxon>Flavobacteriaceae</taxon>
        <taxon>Aquimarina</taxon>
    </lineage>
</organism>
<evidence type="ECO:0000313" key="2">
    <source>
        <dbReference type="EMBL" id="SHI96277.1"/>
    </source>
</evidence>
<name>A0A1M6FF43_9FLAO</name>
<dbReference type="AlphaFoldDB" id="A0A1M6FF43"/>
<dbReference type="EMBL" id="FQYP01000004">
    <property type="protein sequence ID" value="SHI96277.1"/>
    <property type="molecule type" value="Genomic_DNA"/>
</dbReference>
<dbReference type="SUPFAM" id="SSF50998">
    <property type="entry name" value="Quinoprotein alcohol dehydrogenase-like"/>
    <property type="match status" value="1"/>
</dbReference>
<dbReference type="PANTHER" id="PTHR42754">
    <property type="entry name" value="ENDOGLUCANASE"/>
    <property type="match status" value="1"/>
</dbReference>
<dbReference type="Proteomes" id="UP000184432">
    <property type="component" value="Unassembled WGS sequence"/>
</dbReference>
<feature type="signal peptide" evidence="1">
    <location>
        <begin position="1"/>
        <end position="23"/>
    </location>
</feature>
<evidence type="ECO:0000256" key="1">
    <source>
        <dbReference type="SAM" id="SignalP"/>
    </source>
</evidence>
<dbReference type="InterPro" id="IPR011047">
    <property type="entry name" value="Quinoprotein_ADH-like_sf"/>
</dbReference>